<evidence type="ECO:0000256" key="4">
    <source>
        <dbReference type="ARBA" id="ARBA00022475"/>
    </source>
</evidence>
<dbReference type="AlphaFoldDB" id="A0AA88KZ79"/>
<evidence type="ECO:0000256" key="2">
    <source>
        <dbReference type="ARBA" id="ARBA00006434"/>
    </source>
</evidence>
<dbReference type="Pfam" id="PF00474">
    <property type="entry name" value="SSF"/>
    <property type="match status" value="1"/>
</dbReference>
<organism evidence="13 14">
    <name type="scientific">Artemia franciscana</name>
    <name type="common">Brine shrimp</name>
    <name type="synonym">Artemia sanfranciscana</name>
    <dbReference type="NCBI Taxonomy" id="6661"/>
    <lineage>
        <taxon>Eukaryota</taxon>
        <taxon>Metazoa</taxon>
        <taxon>Ecdysozoa</taxon>
        <taxon>Arthropoda</taxon>
        <taxon>Crustacea</taxon>
        <taxon>Branchiopoda</taxon>
        <taxon>Anostraca</taxon>
        <taxon>Artemiidae</taxon>
        <taxon>Artemia</taxon>
    </lineage>
</organism>
<dbReference type="PROSITE" id="PS50283">
    <property type="entry name" value="NA_SOLUT_SYMP_3"/>
    <property type="match status" value="1"/>
</dbReference>
<dbReference type="PANTHER" id="PTHR42985">
    <property type="entry name" value="SODIUM-COUPLED MONOCARBOXYLATE TRANSPORTER"/>
    <property type="match status" value="1"/>
</dbReference>
<accession>A0AA88KZ79</accession>
<evidence type="ECO:0000256" key="9">
    <source>
        <dbReference type="ARBA" id="ARBA00023136"/>
    </source>
</evidence>
<keyword evidence="9 12" id="KW-0472">Membrane</keyword>
<keyword evidence="8" id="KW-0406">Ion transport</keyword>
<dbReference type="InterPro" id="IPR001734">
    <property type="entry name" value="Na/solute_symporter"/>
</dbReference>
<comment type="similarity">
    <text evidence="2 11">Belongs to the sodium:solute symporter (SSF) (TC 2.A.21) family.</text>
</comment>
<keyword evidence="3" id="KW-0813">Transport</keyword>
<keyword evidence="14" id="KW-1185">Reference proteome</keyword>
<keyword evidence="10" id="KW-0739">Sodium transport</keyword>
<reference evidence="13" key="1">
    <citation type="submission" date="2023-07" db="EMBL/GenBank/DDBJ databases">
        <title>Chromosome-level genome assembly of Artemia franciscana.</title>
        <authorList>
            <person name="Jo E."/>
        </authorList>
    </citation>
    <scope>NUCLEOTIDE SEQUENCE</scope>
    <source>
        <tissue evidence="13">Whole body</tissue>
    </source>
</reference>
<dbReference type="GO" id="GO:0015293">
    <property type="term" value="F:symporter activity"/>
    <property type="evidence" value="ECO:0007669"/>
    <property type="project" value="TreeGrafter"/>
</dbReference>
<feature type="transmembrane region" description="Helical" evidence="12">
    <location>
        <begin position="259"/>
        <end position="277"/>
    </location>
</feature>
<evidence type="ECO:0000256" key="6">
    <source>
        <dbReference type="ARBA" id="ARBA00022989"/>
    </source>
</evidence>
<evidence type="ECO:0000313" key="14">
    <source>
        <dbReference type="Proteomes" id="UP001187531"/>
    </source>
</evidence>
<evidence type="ECO:0000256" key="7">
    <source>
        <dbReference type="ARBA" id="ARBA00023053"/>
    </source>
</evidence>
<evidence type="ECO:0000313" key="13">
    <source>
        <dbReference type="EMBL" id="KAK2710322.1"/>
    </source>
</evidence>
<keyword evidence="5 12" id="KW-0812">Transmembrane</keyword>
<dbReference type="EMBL" id="JAVRJZ010000017">
    <property type="protein sequence ID" value="KAK2710322.1"/>
    <property type="molecule type" value="Genomic_DNA"/>
</dbReference>
<feature type="transmembrane region" description="Helical" evidence="12">
    <location>
        <begin position="215"/>
        <end position="233"/>
    </location>
</feature>
<gene>
    <name evidence="13" type="ORF">QYM36_013841</name>
</gene>
<sequence>MGGLKAVMWTDTFQVIIMYGSMIAVCIIGDADVGGPSEVVKRNNDTQRIEFFEFNPNPAIRHSFWSLVIGGYFQWVTIYGVNQSQVQRYLSVPSIKQAQRAIWINLVGLLGLLCICCYTGMVIFTKYYDCDPLSANLVERSEQLFPLFVMDTLGHLPGLPGLFVAGIFSGALSPSKTTVSSGLNSLAAIAMEDFVKPFCFPNLSDRAATNVSKTLAVLFGLICFGLVFVAAQFGNALEVSISLIILPKYNQNCLKSRKIVLWNFPNIIFTIKLLLIFQ</sequence>
<keyword evidence="4" id="KW-1003">Cell membrane</keyword>
<evidence type="ECO:0000256" key="12">
    <source>
        <dbReference type="SAM" id="Phobius"/>
    </source>
</evidence>
<feature type="transmembrane region" description="Helical" evidence="12">
    <location>
        <begin position="63"/>
        <end position="81"/>
    </location>
</feature>
<keyword evidence="6 12" id="KW-1133">Transmembrane helix</keyword>
<dbReference type="PANTHER" id="PTHR42985:SF39">
    <property type="entry name" value="GH10366P"/>
    <property type="match status" value="1"/>
</dbReference>
<evidence type="ECO:0000256" key="3">
    <source>
        <dbReference type="ARBA" id="ARBA00022448"/>
    </source>
</evidence>
<comment type="caution">
    <text evidence="13">The sequence shown here is derived from an EMBL/GenBank/DDBJ whole genome shotgun (WGS) entry which is preliminary data.</text>
</comment>
<proteinExistence type="inferred from homology"/>
<name>A0AA88KZ79_ARTSF</name>
<protein>
    <submittedName>
        <fullName evidence="13">Uncharacterized protein</fullName>
    </submittedName>
</protein>
<feature type="transmembrane region" description="Helical" evidence="12">
    <location>
        <begin position="12"/>
        <end position="31"/>
    </location>
</feature>
<feature type="transmembrane region" description="Helical" evidence="12">
    <location>
        <begin position="144"/>
        <end position="168"/>
    </location>
</feature>
<dbReference type="GO" id="GO:0006814">
    <property type="term" value="P:sodium ion transport"/>
    <property type="evidence" value="ECO:0007669"/>
    <property type="project" value="UniProtKB-KW"/>
</dbReference>
<dbReference type="GO" id="GO:0005886">
    <property type="term" value="C:plasma membrane"/>
    <property type="evidence" value="ECO:0007669"/>
    <property type="project" value="UniProtKB-SubCell"/>
</dbReference>
<evidence type="ECO:0000256" key="1">
    <source>
        <dbReference type="ARBA" id="ARBA00004651"/>
    </source>
</evidence>
<evidence type="ECO:0000256" key="5">
    <source>
        <dbReference type="ARBA" id="ARBA00022692"/>
    </source>
</evidence>
<dbReference type="Proteomes" id="UP001187531">
    <property type="component" value="Unassembled WGS sequence"/>
</dbReference>
<dbReference type="InterPro" id="IPR038377">
    <property type="entry name" value="Na/Glc_symporter_sf"/>
</dbReference>
<dbReference type="InterPro" id="IPR051163">
    <property type="entry name" value="Sodium:Solute_Symporter_SSF"/>
</dbReference>
<feature type="transmembrane region" description="Helical" evidence="12">
    <location>
        <begin position="102"/>
        <end position="124"/>
    </location>
</feature>
<keyword evidence="7" id="KW-0915">Sodium</keyword>
<dbReference type="Gene3D" id="1.20.1730.10">
    <property type="entry name" value="Sodium/glucose cotransporter"/>
    <property type="match status" value="1"/>
</dbReference>
<evidence type="ECO:0000256" key="10">
    <source>
        <dbReference type="ARBA" id="ARBA00023201"/>
    </source>
</evidence>
<evidence type="ECO:0000256" key="11">
    <source>
        <dbReference type="RuleBase" id="RU362091"/>
    </source>
</evidence>
<evidence type="ECO:0000256" key="8">
    <source>
        <dbReference type="ARBA" id="ARBA00023065"/>
    </source>
</evidence>
<comment type="subcellular location">
    <subcellularLocation>
        <location evidence="1">Cell membrane</location>
        <topology evidence="1">Multi-pass membrane protein</topology>
    </subcellularLocation>
</comment>